<keyword evidence="6 7" id="KW-0472">Membrane</keyword>
<feature type="transmembrane region" description="Helical" evidence="7">
    <location>
        <begin position="220"/>
        <end position="250"/>
    </location>
</feature>
<dbReference type="CDD" id="cd06261">
    <property type="entry name" value="TM_PBP2"/>
    <property type="match status" value="1"/>
</dbReference>
<dbReference type="InterPro" id="IPR035906">
    <property type="entry name" value="MetI-like_sf"/>
</dbReference>
<organism evidence="9 10">
    <name type="scientific">Hungatella hathewayi</name>
    <dbReference type="NCBI Taxonomy" id="154046"/>
    <lineage>
        <taxon>Bacteria</taxon>
        <taxon>Bacillati</taxon>
        <taxon>Bacillota</taxon>
        <taxon>Clostridia</taxon>
        <taxon>Lachnospirales</taxon>
        <taxon>Lachnospiraceae</taxon>
        <taxon>Hungatella</taxon>
    </lineage>
</organism>
<dbReference type="Gene3D" id="1.10.3720.10">
    <property type="entry name" value="MetI-like"/>
    <property type="match status" value="1"/>
</dbReference>
<evidence type="ECO:0000256" key="7">
    <source>
        <dbReference type="RuleBase" id="RU363032"/>
    </source>
</evidence>
<evidence type="ECO:0000313" key="9">
    <source>
        <dbReference type="EMBL" id="CUO99433.1"/>
    </source>
</evidence>
<name>A0A174JIC9_9FIRM</name>
<evidence type="ECO:0000259" key="8">
    <source>
        <dbReference type="PROSITE" id="PS50928"/>
    </source>
</evidence>
<gene>
    <name evidence="9" type="primary">ycjO_32</name>
    <name evidence="9" type="ORF">ERS852407_04653</name>
</gene>
<keyword evidence="3" id="KW-1003">Cell membrane</keyword>
<feature type="transmembrane region" description="Helical" evidence="7">
    <location>
        <begin position="114"/>
        <end position="134"/>
    </location>
</feature>
<dbReference type="PANTHER" id="PTHR43005">
    <property type="entry name" value="BLR7065 PROTEIN"/>
    <property type="match status" value="1"/>
</dbReference>
<proteinExistence type="inferred from homology"/>
<evidence type="ECO:0000256" key="5">
    <source>
        <dbReference type="ARBA" id="ARBA00022989"/>
    </source>
</evidence>
<keyword evidence="5 7" id="KW-1133">Transmembrane helix</keyword>
<evidence type="ECO:0000256" key="6">
    <source>
        <dbReference type="ARBA" id="ARBA00023136"/>
    </source>
</evidence>
<evidence type="ECO:0000256" key="1">
    <source>
        <dbReference type="ARBA" id="ARBA00004651"/>
    </source>
</evidence>
<dbReference type="InterPro" id="IPR000515">
    <property type="entry name" value="MetI-like"/>
</dbReference>
<evidence type="ECO:0000256" key="2">
    <source>
        <dbReference type="ARBA" id="ARBA00022448"/>
    </source>
</evidence>
<feature type="transmembrane region" description="Helical" evidence="7">
    <location>
        <begin position="270"/>
        <end position="292"/>
    </location>
</feature>
<evidence type="ECO:0000313" key="10">
    <source>
        <dbReference type="Proteomes" id="UP000095651"/>
    </source>
</evidence>
<comment type="subcellular location">
    <subcellularLocation>
        <location evidence="1 7">Cell membrane</location>
        <topology evidence="1 7">Multi-pass membrane protein</topology>
    </subcellularLocation>
</comment>
<keyword evidence="2 7" id="KW-0813">Transport</keyword>
<sequence>MRKEENKKRISEDQLTTWLFLMPALIIVLVAVIIPLCNSFVLSFEKVRINVPGFIPQFVGLENYLRMLDDPVFIRSVQNTALFAFASVPVELVLGMMLAMMLSGDGTGARIMRSIMLIPMIMAPVAAGTMWRMMLDKNTGIINYLLTCIGMPAVDWLGNPKLAIFSVIMVDVWRMTPWFALLLISGIKSITGDTIEAALVDGATKWKCFRYVILPQLYRVLTLVLMLRVIDAFKVFDIVFVMTGGGPGMATEMLPSYIYAQGLRYFDAGYAAALALVFIAAMAVLSSVFVFLRSRVRDE</sequence>
<dbReference type="RefSeq" id="WP_055658750.1">
    <property type="nucleotide sequence ID" value="NZ_CABIXC010000015.1"/>
</dbReference>
<dbReference type="Pfam" id="PF00528">
    <property type="entry name" value="BPD_transp_1"/>
    <property type="match status" value="1"/>
</dbReference>
<comment type="similarity">
    <text evidence="7">Belongs to the binding-protein-dependent transport system permease family.</text>
</comment>
<protein>
    <submittedName>
        <fullName evidence="9">Binding-protein-dependent transport system inner membrane protein</fullName>
    </submittedName>
</protein>
<dbReference type="EMBL" id="CYZE01000015">
    <property type="protein sequence ID" value="CUO99433.1"/>
    <property type="molecule type" value="Genomic_DNA"/>
</dbReference>
<feature type="transmembrane region" description="Helical" evidence="7">
    <location>
        <begin position="20"/>
        <end position="42"/>
    </location>
</feature>
<dbReference type="SUPFAM" id="SSF161098">
    <property type="entry name" value="MetI-like"/>
    <property type="match status" value="1"/>
</dbReference>
<feature type="transmembrane region" description="Helical" evidence="7">
    <location>
        <begin position="81"/>
        <end position="102"/>
    </location>
</feature>
<dbReference type="GO" id="GO:0005886">
    <property type="term" value="C:plasma membrane"/>
    <property type="evidence" value="ECO:0007669"/>
    <property type="project" value="UniProtKB-SubCell"/>
</dbReference>
<dbReference type="AlphaFoldDB" id="A0A174JIC9"/>
<accession>A0A174JIC9</accession>
<evidence type="ECO:0000256" key="3">
    <source>
        <dbReference type="ARBA" id="ARBA00022475"/>
    </source>
</evidence>
<reference evidence="9 10" key="1">
    <citation type="submission" date="2015-09" db="EMBL/GenBank/DDBJ databases">
        <authorList>
            <consortium name="Pathogen Informatics"/>
        </authorList>
    </citation>
    <scope>NUCLEOTIDE SEQUENCE [LARGE SCALE GENOMIC DNA]</scope>
    <source>
        <strain evidence="9 10">2789STDY5608850</strain>
    </source>
</reference>
<dbReference type="PANTHER" id="PTHR43005:SF1">
    <property type="entry name" value="SPERMIDINE_PUTRESCINE TRANSPORT SYSTEM PERMEASE PROTEIN"/>
    <property type="match status" value="1"/>
</dbReference>
<keyword evidence="4 7" id="KW-0812">Transmembrane</keyword>
<dbReference type="Proteomes" id="UP000095651">
    <property type="component" value="Unassembled WGS sequence"/>
</dbReference>
<dbReference type="GO" id="GO:0055085">
    <property type="term" value="P:transmembrane transport"/>
    <property type="evidence" value="ECO:0007669"/>
    <property type="project" value="InterPro"/>
</dbReference>
<dbReference type="PROSITE" id="PS50928">
    <property type="entry name" value="ABC_TM1"/>
    <property type="match status" value="1"/>
</dbReference>
<feature type="domain" description="ABC transmembrane type-1" evidence="8">
    <location>
        <begin position="77"/>
        <end position="289"/>
    </location>
</feature>
<evidence type="ECO:0000256" key="4">
    <source>
        <dbReference type="ARBA" id="ARBA00022692"/>
    </source>
</evidence>